<dbReference type="Pfam" id="PF00258">
    <property type="entry name" value="Flavodoxin_1"/>
    <property type="match status" value="1"/>
</dbReference>
<feature type="transmembrane region" description="Helical" evidence="3">
    <location>
        <begin position="130"/>
        <end position="151"/>
    </location>
</feature>
<evidence type="ECO:0000259" key="4">
    <source>
        <dbReference type="PROSITE" id="PS50902"/>
    </source>
</evidence>
<dbReference type="SUPFAM" id="SSF52343">
    <property type="entry name" value="Ferredoxin reductase-like, C-terminal NADP-linked domain"/>
    <property type="match status" value="1"/>
</dbReference>
<evidence type="ECO:0000256" key="1">
    <source>
        <dbReference type="ARBA" id="ARBA00022630"/>
    </source>
</evidence>
<dbReference type="InterPro" id="IPR001433">
    <property type="entry name" value="OxRdtase_FAD/NAD-bd"/>
</dbReference>
<dbReference type="PANTHER" id="PTHR19384">
    <property type="entry name" value="NITRIC OXIDE SYNTHASE-RELATED"/>
    <property type="match status" value="1"/>
</dbReference>
<dbReference type="PROSITE" id="PS50902">
    <property type="entry name" value="FLAVODOXIN_LIKE"/>
    <property type="match status" value="1"/>
</dbReference>
<dbReference type="InterPro" id="IPR029039">
    <property type="entry name" value="Flavoprotein-like_sf"/>
</dbReference>
<dbReference type="EMBL" id="BRVO01000002">
    <property type="protein sequence ID" value="GLB49312.1"/>
    <property type="molecule type" value="Genomic_DNA"/>
</dbReference>
<keyword evidence="3" id="KW-1133">Transmembrane helix</keyword>
<dbReference type="SUPFAM" id="SSF52218">
    <property type="entry name" value="Flavoproteins"/>
    <property type="match status" value="1"/>
</dbReference>
<dbReference type="EC" id="1.6.2.4" evidence="2"/>
<keyword evidence="3" id="KW-0812">Transmembrane</keyword>
<dbReference type="InterPro" id="IPR001709">
    <property type="entry name" value="Flavoprot_Pyr_Nucl_cyt_Rdtase"/>
</dbReference>
<keyword evidence="1" id="KW-0285">Flavoprotein</keyword>
<evidence type="ECO:0000313" key="7">
    <source>
        <dbReference type="Proteomes" id="UP001143543"/>
    </source>
</evidence>
<feature type="domain" description="Flavodoxin-like" evidence="4">
    <location>
        <begin position="341"/>
        <end position="475"/>
    </location>
</feature>
<dbReference type="InterPro" id="IPR039261">
    <property type="entry name" value="FNR_nucleotide-bd"/>
</dbReference>
<feature type="transmembrane region" description="Helical" evidence="3">
    <location>
        <begin position="176"/>
        <end position="198"/>
    </location>
</feature>
<keyword evidence="3" id="KW-0472">Membrane</keyword>
<dbReference type="PRINTS" id="PR00371">
    <property type="entry name" value="FPNCR"/>
</dbReference>
<dbReference type="PROSITE" id="PS51384">
    <property type="entry name" value="FAD_FR"/>
    <property type="match status" value="1"/>
</dbReference>
<feature type="domain" description="FAD-binding FR-type" evidence="5">
    <location>
        <begin position="495"/>
        <end position="594"/>
    </location>
</feature>
<sequence length="733" mass="83444">MTLSIWRYSHLALAVCSFLFLIIASLTGIVLAFQPINNEFQLSSNTNLNEIPVAKTIDALQQNYLEILEVKITPSHLVTASVITDEGDLEEFYIDPITTEKICDIIPETATYKFAKTLHRSLFLHTTGRIFMMLTSFILVIITISGFVLIIKRQQGIRHFFDRIINDHFFQYSHVYLGRVLLIPILIISISGVLLSVYQLNIVTHTVLEHSIDEDNLSEEPTLLVEEFPGIHDVYLSDIKSIEFPFSPDVTDFYKFYLEDRELVINQYTGEVESSIRYPFSEIAYQWGYILHTGESSYWWATILLLAAIAILFFVVSGFKITFKRREAKLKNKYKRVEATHVILVGSEGGTTLKFAVWLQEQLTNNQKKVYIDHLNNYTHYPKLQQLLILTASYGVGEAPSNASKFISKFSNVSNTNFQFTVLGFGSLAYKDYCKFAYEVQAVLKKSPNCTPVLPLHTVNNQSAESFNQWVLQYAEVSGVALGNYKRNEDAFKHSREKEFVVQVKTELETSSNAFMLFLKPTDKSKFKSGDLVGISPAQEEHQRLYSVGVLPNQELVLSIKLHEYGKCSNFLNNLSAGETIKASRIKNKSFYFPKRANHVVLIATGTGIAPFLGMVKQNTSKIATHLFWGAKNSISYNLYADIVSEALQNKQLEDFIPAYSREFTEKQYVQDKLKEKSEWLAGVLDSGGVIMICGSVLMQKDVLELLQSICLEYNGKPLSYYQKKKQLLMDCY</sequence>
<protein>
    <recommendedName>
        <fullName evidence="2">NADPH--hemoprotein reductase</fullName>
        <ecNumber evidence="2">1.6.2.4</ecNumber>
    </recommendedName>
</protein>
<dbReference type="Pfam" id="PF03929">
    <property type="entry name" value="PepSY_TM"/>
    <property type="match status" value="1"/>
</dbReference>
<reference evidence="6" key="1">
    <citation type="submission" date="2022-07" db="EMBL/GenBank/DDBJ databases">
        <title>Taxonomy of Novel Oxalotrophic and Methylotrophic Bacteria.</title>
        <authorList>
            <person name="Sahin N."/>
            <person name="Tani A."/>
        </authorList>
    </citation>
    <scope>NUCLEOTIDE SEQUENCE</scope>
    <source>
        <strain evidence="6">Y10</strain>
    </source>
</reference>
<name>A0ABQ5MJ10_9FLAO</name>
<dbReference type="RefSeq" id="WP_281764950.1">
    <property type="nucleotide sequence ID" value="NZ_BRVO01000002.1"/>
</dbReference>
<proteinExistence type="predicted"/>
<evidence type="ECO:0000256" key="3">
    <source>
        <dbReference type="SAM" id="Phobius"/>
    </source>
</evidence>
<dbReference type="InterPro" id="IPR017938">
    <property type="entry name" value="Riboflavin_synthase-like_b-brl"/>
</dbReference>
<dbReference type="InterPro" id="IPR005625">
    <property type="entry name" value="PepSY-ass_TM"/>
</dbReference>
<dbReference type="Proteomes" id="UP001143543">
    <property type="component" value="Unassembled WGS sequence"/>
</dbReference>
<evidence type="ECO:0000256" key="2">
    <source>
        <dbReference type="ARBA" id="ARBA00023797"/>
    </source>
</evidence>
<dbReference type="Gene3D" id="2.40.30.10">
    <property type="entry name" value="Translation factors"/>
    <property type="match status" value="1"/>
</dbReference>
<gene>
    <name evidence="6" type="ORF">Y10_16800</name>
</gene>
<feature type="transmembrane region" description="Helical" evidence="3">
    <location>
        <begin position="298"/>
        <end position="323"/>
    </location>
</feature>
<dbReference type="PANTHER" id="PTHR19384:SF17">
    <property type="entry name" value="NADPH--CYTOCHROME P450 REDUCTASE"/>
    <property type="match status" value="1"/>
</dbReference>
<dbReference type="InterPro" id="IPR017927">
    <property type="entry name" value="FAD-bd_FR_type"/>
</dbReference>
<organism evidence="6 7">
    <name type="scientific">Neptunitalea lumnitzerae</name>
    <dbReference type="NCBI Taxonomy" id="2965509"/>
    <lineage>
        <taxon>Bacteria</taxon>
        <taxon>Pseudomonadati</taxon>
        <taxon>Bacteroidota</taxon>
        <taxon>Flavobacteriia</taxon>
        <taxon>Flavobacteriales</taxon>
        <taxon>Flavobacteriaceae</taxon>
        <taxon>Neptunitalea</taxon>
    </lineage>
</organism>
<comment type="caution">
    <text evidence="6">The sequence shown here is derived from an EMBL/GenBank/DDBJ whole genome shotgun (WGS) entry which is preliminary data.</text>
</comment>
<dbReference type="SUPFAM" id="SSF63380">
    <property type="entry name" value="Riboflavin synthase domain-like"/>
    <property type="match status" value="1"/>
</dbReference>
<keyword evidence="7" id="KW-1185">Reference proteome</keyword>
<dbReference type="InterPro" id="IPR008254">
    <property type="entry name" value="Flavodoxin/NO_synth"/>
</dbReference>
<dbReference type="Pfam" id="PF00175">
    <property type="entry name" value="NAD_binding_1"/>
    <property type="match status" value="1"/>
</dbReference>
<evidence type="ECO:0000313" key="6">
    <source>
        <dbReference type="EMBL" id="GLB49312.1"/>
    </source>
</evidence>
<dbReference type="Gene3D" id="3.40.50.360">
    <property type="match status" value="1"/>
</dbReference>
<dbReference type="Gene3D" id="3.40.50.80">
    <property type="entry name" value="Nucleotide-binding domain of ferredoxin-NADP reductase (FNR) module"/>
    <property type="match status" value="1"/>
</dbReference>
<evidence type="ECO:0000259" key="5">
    <source>
        <dbReference type="PROSITE" id="PS51384"/>
    </source>
</evidence>
<accession>A0ABQ5MJ10</accession>